<evidence type="ECO:0000256" key="1">
    <source>
        <dbReference type="ARBA" id="ARBA00007116"/>
    </source>
</evidence>
<dbReference type="Gene3D" id="3.30.420.100">
    <property type="match status" value="1"/>
</dbReference>
<feature type="compositionally biased region" description="Low complexity" evidence="8">
    <location>
        <begin position="1"/>
        <end position="13"/>
    </location>
</feature>
<dbReference type="InterPro" id="IPR057268">
    <property type="entry name" value="Ribosomal_L18"/>
</dbReference>
<evidence type="ECO:0000256" key="8">
    <source>
        <dbReference type="SAM" id="MobiDB-lite"/>
    </source>
</evidence>
<keyword evidence="4 7" id="KW-0689">Ribosomal protein</keyword>
<dbReference type="SUPFAM" id="SSF53137">
    <property type="entry name" value="Translational machinery components"/>
    <property type="match status" value="1"/>
</dbReference>
<dbReference type="InterPro" id="IPR004389">
    <property type="entry name" value="Ribosomal_uL18_bac-type"/>
</dbReference>
<sequence>MAQTASTQTSTSANAKKRAASNISSTRRVARTRRHARLRKKIAGTPARPRLAVKRSSRHVFVQLIDDLAGHTLAAASTLEADVASVEGDKKAKAAKVGELIAARAKSAGIDAVVFDHGGNGYHGRIAALADAAREGGLEF</sequence>
<dbReference type="Proteomes" id="UP001597182">
    <property type="component" value="Unassembled WGS sequence"/>
</dbReference>
<proteinExistence type="inferred from homology"/>
<comment type="function">
    <text evidence="7">This is one of the proteins that bind and probably mediate the attachment of the 5S RNA into the large ribosomal subunit, where it forms part of the central protuberance.</text>
</comment>
<dbReference type="InterPro" id="IPR005484">
    <property type="entry name" value="Ribosomal_uL18_bac/plant/anim"/>
</dbReference>
<comment type="similarity">
    <text evidence="1 7">Belongs to the universal ribosomal protein uL18 family.</text>
</comment>
<dbReference type="Pfam" id="PF00861">
    <property type="entry name" value="Ribosomal_L18p"/>
    <property type="match status" value="1"/>
</dbReference>
<keyword evidence="3 7" id="KW-0694">RNA-binding</keyword>
<evidence type="ECO:0000256" key="5">
    <source>
        <dbReference type="ARBA" id="ARBA00023274"/>
    </source>
</evidence>
<organism evidence="9 10">
    <name type="scientific">Pseudonocardia benzenivorans</name>
    <dbReference type="NCBI Taxonomy" id="228005"/>
    <lineage>
        <taxon>Bacteria</taxon>
        <taxon>Bacillati</taxon>
        <taxon>Actinomycetota</taxon>
        <taxon>Actinomycetes</taxon>
        <taxon>Pseudonocardiales</taxon>
        <taxon>Pseudonocardiaceae</taxon>
        <taxon>Pseudonocardia</taxon>
    </lineage>
</organism>
<evidence type="ECO:0000256" key="2">
    <source>
        <dbReference type="ARBA" id="ARBA00022730"/>
    </source>
</evidence>
<dbReference type="EMBL" id="JBHTMB010000008">
    <property type="protein sequence ID" value="MFD1231881.1"/>
    <property type="molecule type" value="Genomic_DNA"/>
</dbReference>
<comment type="subunit">
    <text evidence="7">Part of the 50S ribosomal subunit; part of the 5S rRNA/L5/L18/L25 subcomplex. Contacts the 5S and 23S rRNAs.</text>
</comment>
<name>A0ABW3VAL6_9PSEU</name>
<keyword evidence="2 7" id="KW-0699">rRNA-binding</keyword>
<reference evidence="10" key="1">
    <citation type="journal article" date="2019" name="Int. J. Syst. Evol. Microbiol.">
        <title>The Global Catalogue of Microorganisms (GCM) 10K type strain sequencing project: providing services to taxonomists for standard genome sequencing and annotation.</title>
        <authorList>
            <consortium name="The Broad Institute Genomics Platform"/>
            <consortium name="The Broad Institute Genome Sequencing Center for Infectious Disease"/>
            <person name="Wu L."/>
            <person name="Ma J."/>
        </authorList>
    </citation>
    <scope>NUCLEOTIDE SEQUENCE [LARGE SCALE GENOMIC DNA]</scope>
    <source>
        <strain evidence="10">CCUG 49018</strain>
    </source>
</reference>
<evidence type="ECO:0000256" key="7">
    <source>
        <dbReference type="HAMAP-Rule" id="MF_01337"/>
    </source>
</evidence>
<keyword evidence="10" id="KW-1185">Reference proteome</keyword>
<feature type="compositionally biased region" description="Basic residues" evidence="8">
    <location>
        <begin position="28"/>
        <end position="42"/>
    </location>
</feature>
<dbReference type="RefSeq" id="WP_013677449.1">
    <property type="nucleotide sequence ID" value="NZ_BAABKS010000053.1"/>
</dbReference>
<dbReference type="PANTHER" id="PTHR12899">
    <property type="entry name" value="39S RIBOSOMAL PROTEIN L18, MITOCHONDRIAL"/>
    <property type="match status" value="1"/>
</dbReference>
<dbReference type="PANTHER" id="PTHR12899:SF3">
    <property type="entry name" value="LARGE RIBOSOMAL SUBUNIT PROTEIN UL18M"/>
    <property type="match status" value="1"/>
</dbReference>
<evidence type="ECO:0000313" key="9">
    <source>
        <dbReference type="EMBL" id="MFD1231881.1"/>
    </source>
</evidence>
<accession>A0ABW3VAL6</accession>
<gene>
    <name evidence="7 9" type="primary">rplR</name>
    <name evidence="9" type="ORF">ACFQ34_01155</name>
</gene>
<dbReference type="HAMAP" id="MF_01337_B">
    <property type="entry name" value="Ribosomal_uL18_B"/>
    <property type="match status" value="1"/>
</dbReference>
<evidence type="ECO:0000256" key="3">
    <source>
        <dbReference type="ARBA" id="ARBA00022884"/>
    </source>
</evidence>
<dbReference type="GO" id="GO:0005840">
    <property type="term" value="C:ribosome"/>
    <property type="evidence" value="ECO:0007669"/>
    <property type="project" value="UniProtKB-KW"/>
</dbReference>
<evidence type="ECO:0000256" key="6">
    <source>
        <dbReference type="ARBA" id="ARBA00035197"/>
    </source>
</evidence>
<comment type="caution">
    <text evidence="9">The sequence shown here is derived from an EMBL/GenBank/DDBJ whole genome shotgun (WGS) entry which is preliminary data.</text>
</comment>
<dbReference type="CDD" id="cd00432">
    <property type="entry name" value="Ribosomal_L18_L5e"/>
    <property type="match status" value="1"/>
</dbReference>
<evidence type="ECO:0000313" key="10">
    <source>
        <dbReference type="Proteomes" id="UP001597182"/>
    </source>
</evidence>
<dbReference type="NCBIfam" id="TIGR00060">
    <property type="entry name" value="L18_bact"/>
    <property type="match status" value="1"/>
</dbReference>
<feature type="region of interest" description="Disordered" evidence="8">
    <location>
        <begin position="1"/>
        <end position="50"/>
    </location>
</feature>
<evidence type="ECO:0000256" key="4">
    <source>
        <dbReference type="ARBA" id="ARBA00022980"/>
    </source>
</evidence>
<keyword evidence="5 7" id="KW-0687">Ribonucleoprotein</keyword>
<protein>
    <recommendedName>
        <fullName evidence="6 7">Large ribosomal subunit protein uL18</fullName>
    </recommendedName>
</protein>